<reference evidence="2" key="2">
    <citation type="journal article" date="2021" name="World Allergy Organ. J.">
        <title>Chromosome-level assembly of Dermatophagoides farinae genome and transcriptome reveals two novel allergens Der f 37 and Der f 39.</title>
        <authorList>
            <person name="Chen J."/>
            <person name="Cai Z."/>
            <person name="Fan D."/>
            <person name="Hu J."/>
            <person name="Hou Y."/>
            <person name="He Y."/>
            <person name="Zhang Z."/>
            <person name="Zhao Z."/>
            <person name="Gao P."/>
            <person name="Hu W."/>
            <person name="Sun J."/>
            <person name="Li J."/>
            <person name="Ji K."/>
        </authorList>
    </citation>
    <scope>NUCLEOTIDE SEQUENCE</scope>
    <source>
        <strain evidence="2">JKM2019</strain>
    </source>
</reference>
<proteinExistence type="predicted"/>
<keyword evidence="1" id="KW-0732">Signal</keyword>
<comment type="caution">
    <text evidence="2">The sequence shown here is derived from an EMBL/GenBank/DDBJ whole genome shotgun (WGS) entry which is preliminary data.</text>
</comment>
<accession>A0A9D4SEW5</accession>
<dbReference type="OrthoDB" id="10353852at2759"/>
<gene>
    <name evidence="2" type="ORF">HUG17_3204</name>
</gene>
<evidence type="ECO:0000313" key="2">
    <source>
        <dbReference type="EMBL" id="KAH7639171.1"/>
    </source>
</evidence>
<protein>
    <submittedName>
        <fullName evidence="2">Uncharacterized protein</fullName>
    </submittedName>
</protein>
<dbReference type="AlphaFoldDB" id="A0A9D4SEW5"/>
<organism evidence="2">
    <name type="scientific">Dermatophagoides farinae</name>
    <name type="common">American house dust mite</name>
    <dbReference type="NCBI Taxonomy" id="6954"/>
    <lineage>
        <taxon>Eukaryota</taxon>
        <taxon>Metazoa</taxon>
        <taxon>Ecdysozoa</taxon>
        <taxon>Arthropoda</taxon>
        <taxon>Chelicerata</taxon>
        <taxon>Arachnida</taxon>
        <taxon>Acari</taxon>
        <taxon>Acariformes</taxon>
        <taxon>Sarcoptiformes</taxon>
        <taxon>Astigmata</taxon>
        <taxon>Psoroptidia</taxon>
        <taxon>Analgoidea</taxon>
        <taxon>Pyroglyphidae</taxon>
        <taxon>Dermatophagoidinae</taxon>
        <taxon>Dermatophagoides</taxon>
    </lineage>
</organism>
<reference evidence="2" key="1">
    <citation type="submission" date="2020-06" db="EMBL/GenBank/DDBJ databases">
        <authorList>
            <person name="Ji K."/>
            <person name="Li J."/>
        </authorList>
    </citation>
    <scope>NUCLEOTIDE SEQUENCE</scope>
    <source>
        <strain evidence="2">JKM2019</strain>
        <tissue evidence="2">Whole body</tissue>
    </source>
</reference>
<sequence>MNRQHPNLIISIVLLFTAIVFINQSWAFLEDYRFDPHYRPPRPAPEPEPEPEPINWACQQICRNAHTCKKLIQMLAEQMDHCQTGSLYNCVANQPFHIQFSNKDQYRRFYRHMIMEKSGQCPIRLNQCPQGYLPSGYGHDDQQRQRCIPFTQCKYLQQIYSHVNEIHEGIDWC</sequence>
<feature type="chain" id="PRO_5038811146" evidence="1">
    <location>
        <begin position="28"/>
        <end position="173"/>
    </location>
</feature>
<evidence type="ECO:0000256" key="1">
    <source>
        <dbReference type="SAM" id="SignalP"/>
    </source>
</evidence>
<name>A0A9D4SEW5_DERFA</name>
<feature type="signal peptide" evidence="1">
    <location>
        <begin position="1"/>
        <end position="27"/>
    </location>
</feature>
<dbReference type="EMBL" id="SDOV01000007">
    <property type="protein sequence ID" value="KAH7639171.1"/>
    <property type="molecule type" value="Genomic_DNA"/>
</dbReference>
<dbReference type="Proteomes" id="UP000828236">
    <property type="component" value="Unassembled WGS sequence"/>
</dbReference>